<evidence type="ECO:0000313" key="4">
    <source>
        <dbReference type="EMBL" id="ATW26781.1"/>
    </source>
</evidence>
<sequence length="476" mass="53126">MDRGLDRLSPLKKSDLEQIHQKTADILVHTGMSFESEKARDIFRKHGFKVDGDIVCYSEQAIEEAIKKVPKEFKILAKNPKHTMHVTLESMHFHPGGGSPFVTDHQGVRRNATPADVDDFQKMIQHFDDMECTRPIVQPSAGIPAQNAYMYCTYSALKHTDKVMSLFEDGVDMMCIVYGISKEKIRDDARKGVHYGLSVISVTSPLELTVMQSDRLIEQAGQYGTPLVIAPMPAAGTTAPCTIPGFLIQQNCENIGTIVLAQLVNPGNPVFYGVMGSGTDFKIGSAVYGGPETRIMELAGAQIAKFYGMPCRGNGGLTDAHFSDFQAGAEAALHYYNVARGGVNLIPGAGHLGSFLEQSLEQFVLDCEIMGYVKRILRPLEFTEENMAADLIKKVGPKGQYLTEEHTFNHFREEFYDPIVFPRMSYNIWAEQGKKEAREKAHEKVLEILANYQRPEMDPAVERDLDKYVAEHWPVK</sequence>
<evidence type="ECO:0008006" key="6">
    <source>
        <dbReference type="Google" id="ProtNLM"/>
    </source>
</evidence>
<evidence type="ECO:0000313" key="5">
    <source>
        <dbReference type="Proteomes" id="UP000323521"/>
    </source>
</evidence>
<dbReference type="Proteomes" id="UP000323521">
    <property type="component" value="Chromosome"/>
</dbReference>
<organism evidence="4 5">
    <name type="scientific">Formimonas warabiya</name>
    <dbReference type="NCBI Taxonomy" id="1761012"/>
    <lineage>
        <taxon>Bacteria</taxon>
        <taxon>Bacillati</taxon>
        <taxon>Bacillota</taxon>
        <taxon>Clostridia</taxon>
        <taxon>Eubacteriales</taxon>
        <taxon>Peptococcaceae</taxon>
        <taxon>Candidatus Formimonas</taxon>
    </lineage>
</organism>
<evidence type="ECO:0000256" key="1">
    <source>
        <dbReference type="ARBA" id="ARBA00007137"/>
    </source>
</evidence>
<dbReference type="AlphaFoldDB" id="A0A3G1KWH0"/>
<dbReference type="GO" id="GO:0008168">
    <property type="term" value="F:methyltransferase activity"/>
    <property type="evidence" value="ECO:0007669"/>
    <property type="project" value="UniProtKB-KW"/>
</dbReference>
<keyword evidence="2" id="KW-0489">Methyltransferase</keyword>
<dbReference type="GO" id="GO:0032259">
    <property type="term" value="P:methylation"/>
    <property type="evidence" value="ECO:0007669"/>
    <property type="project" value="UniProtKB-KW"/>
</dbReference>
<dbReference type="Pfam" id="PF06253">
    <property type="entry name" value="MTTB"/>
    <property type="match status" value="1"/>
</dbReference>
<gene>
    <name evidence="4" type="ORF">DCMF_20225</name>
</gene>
<dbReference type="InterPro" id="IPR010426">
    <property type="entry name" value="MTTB_MeTrfase"/>
</dbReference>
<evidence type="ECO:0000256" key="2">
    <source>
        <dbReference type="ARBA" id="ARBA00022603"/>
    </source>
</evidence>
<keyword evidence="3" id="KW-0808">Transferase</keyword>
<dbReference type="RefSeq" id="WP_148136102.1">
    <property type="nucleotide sequence ID" value="NZ_CP017634.1"/>
</dbReference>
<protein>
    <recommendedName>
        <fullName evidence="6">Trimethylamine methyltransferase</fullName>
    </recommendedName>
</protein>
<accession>A0A3G1KWH0</accession>
<name>A0A3G1KWH0_FORW1</name>
<dbReference type="GO" id="GO:0015948">
    <property type="term" value="P:methanogenesis"/>
    <property type="evidence" value="ECO:0007669"/>
    <property type="project" value="InterPro"/>
</dbReference>
<dbReference type="Gene3D" id="3.20.20.480">
    <property type="entry name" value="Trimethylamine methyltransferase-like"/>
    <property type="match status" value="1"/>
</dbReference>
<proteinExistence type="inferred from homology"/>
<dbReference type="EMBL" id="CP017634">
    <property type="protein sequence ID" value="ATW26781.1"/>
    <property type="molecule type" value="Genomic_DNA"/>
</dbReference>
<keyword evidence="5" id="KW-1185">Reference proteome</keyword>
<dbReference type="OrthoDB" id="5418352at2"/>
<dbReference type="InterPro" id="IPR038601">
    <property type="entry name" value="MttB-like_sf"/>
</dbReference>
<dbReference type="KEGG" id="fwa:DCMF_20225"/>
<comment type="similarity">
    <text evidence="1">Belongs to the trimethylamine methyltransferase family.</text>
</comment>
<evidence type="ECO:0000256" key="3">
    <source>
        <dbReference type="ARBA" id="ARBA00022679"/>
    </source>
</evidence>
<reference evidence="4 5" key="1">
    <citation type="submission" date="2016-10" db="EMBL/GenBank/DDBJ databases">
        <title>Complete Genome Sequence of Peptococcaceae strain DCMF.</title>
        <authorList>
            <person name="Edwards R.J."/>
            <person name="Holland S.I."/>
            <person name="Deshpande N.P."/>
            <person name="Wong Y.K."/>
            <person name="Ertan H."/>
            <person name="Manefield M."/>
            <person name="Russell T.L."/>
            <person name="Lee M.J."/>
        </authorList>
    </citation>
    <scope>NUCLEOTIDE SEQUENCE [LARGE SCALE GENOMIC DNA]</scope>
    <source>
        <strain evidence="4 5">DCMF</strain>
    </source>
</reference>